<reference evidence="4" key="1">
    <citation type="submission" date="2021-09" db="EMBL/GenBank/DDBJ databases">
        <title>The genome of Mauremys mutica provides insights into the evolution of semi-aquatic lifestyle.</title>
        <authorList>
            <person name="Gong S."/>
            <person name="Gao Y."/>
        </authorList>
    </citation>
    <scope>NUCLEOTIDE SEQUENCE</scope>
    <source>
        <strain evidence="4">MM-2020</strain>
        <tissue evidence="4">Muscle</tissue>
    </source>
</reference>
<comment type="subcellular location">
    <subcellularLocation>
        <location evidence="1">Cytoplasm</location>
    </subcellularLocation>
</comment>
<organism evidence="4 5">
    <name type="scientific">Mauremys mutica</name>
    <name type="common">yellowpond turtle</name>
    <dbReference type="NCBI Taxonomy" id="74926"/>
    <lineage>
        <taxon>Eukaryota</taxon>
        <taxon>Metazoa</taxon>
        <taxon>Chordata</taxon>
        <taxon>Craniata</taxon>
        <taxon>Vertebrata</taxon>
        <taxon>Euteleostomi</taxon>
        <taxon>Archelosauria</taxon>
        <taxon>Testudinata</taxon>
        <taxon>Testudines</taxon>
        <taxon>Cryptodira</taxon>
        <taxon>Durocryptodira</taxon>
        <taxon>Testudinoidea</taxon>
        <taxon>Geoemydidae</taxon>
        <taxon>Geoemydinae</taxon>
        <taxon>Mauremys</taxon>
    </lineage>
</organism>
<protein>
    <submittedName>
        <fullName evidence="4">Uncharacterized protein</fullName>
    </submittedName>
</protein>
<dbReference type="SMART" id="SM00368">
    <property type="entry name" value="LRR_RI"/>
    <property type="match status" value="3"/>
</dbReference>
<evidence type="ECO:0000313" key="4">
    <source>
        <dbReference type="EMBL" id="KAH1172160.1"/>
    </source>
</evidence>
<dbReference type="Gene3D" id="3.80.10.10">
    <property type="entry name" value="Ribonuclease Inhibitor"/>
    <property type="match status" value="1"/>
</dbReference>
<dbReference type="Pfam" id="PF00560">
    <property type="entry name" value="LRR_1"/>
    <property type="match status" value="1"/>
</dbReference>
<keyword evidence="2" id="KW-0963">Cytoplasm</keyword>
<name>A0A9D3X415_9SAUR</name>
<dbReference type="Pfam" id="PF13516">
    <property type="entry name" value="LRR_6"/>
    <property type="match status" value="2"/>
</dbReference>
<gene>
    <name evidence="4" type="ORF">KIL84_007778</name>
</gene>
<dbReference type="PANTHER" id="PTHR45690">
    <property type="entry name" value="NACHT, LRR AND PYD DOMAINS-CONTAINING PROTEIN 12"/>
    <property type="match status" value="1"/>
</dbReference>
<comment type="caution">
    <text evidence="4">The sequence shown here is derived from an EMBL/GenBank/DDBJ whole genome shotgun (WGS) entry which is preliminary data.</text>
</comment>
<dbReference type="AlphaFoldDB" id="A0A9D3X415"/>
<evidence type="ECO:0000313" key="5">
    <source>
        <dbReference type="Proteomes" id="UP000827986"/>
    </source>
</evidence>
<dbReference type="GO" id="GO:0005737">
    <property type="term" value="C:cytoplasm"/>
    <property type="evidence" value="ECO:0007669"/>
    <property type="project" value="UniProtKB-SubCell"/>
</dbReference>
<proteinExistence type="predicted"/>
<dbReference type="InterPro" id="IPR050637">
    <property type="entry name" value="NLRP_innate_immun_reg"/>
</dbReference>
<evidence type="ECO:0000256" key="1">
    <source>
        <dbReference type="ARBA" id="ARBA00004496"/>
    </source>
</evidence>
<keyword evidence="5" id="KW-1185">Reference proteome</keyword>
<dbReference type="Proteomes" id="UP000827986">
    <property type="component" value="Unassembled WGS sequence"/>
</dbReference>
<accession>A0A9D3X415</accession>
<dbReference type="SUPFAM" id="SSF52047">
    <property type="entry name" value="RNI-like"/>
    <property type="match status" value="1"/>
</dbReference>
<dbReference type="InterPro" id="IPR001611">
    <property type="entry name" value="Leu-rich_rpt"/>
</dbReference>
<evidence type="ECO:0000256" key="3">
    <source>
        <dbReference type="ARBA" id="ARBA00022737"/>
    </source>
</evidence>
<evidence type="ECO:0000256" key="2">
    <source>
        <dbReference type="ARBA" id="ARBA00022490"/>
    </source>
</evidence>
<dbReference type="EMBL" id="JAHDVG010000483">
    <property type="protein sequence ID" value="KAH1172160.1"/>
    <property type="molecule type" value="Genomic_DNA"/>
</dbReference>
<dbReference type="PANTHER" id="PTHR45690:SF19">
    <property type="entry name" value="NACHT, LRR AND PYD DOMAINS-CONTAINING PROTEIN 3"/>
    <property type="match status" value="1"/>
</dbReference>
<keyword evidence="3" id="KW-0677">Repeat</keyword>
<sequence>MIFKTHILSSRNPLMKDHRTSAAFALLQGLKDPNCNLKTISLSSCKLSSAFPENLSPKMLFTNESLEKLDLSANTLGDSGLKHLCEGLKHPHCNLQTLLLWQCHLTAACCGDLSAALSTNQSLTELELSGNELGDSGIKLLCDGLKHPSCKLQKLVLCENHIDERTTKELDVLQKIKPGLSIVHYAALSPESPGAKRSWMSLLLSQRYTYICRALSWIAEFLWYISVMHWEVGLVLLLSMATYWLL</sequence>
<dbReference type="InterPro" id="IPR032675">
    <property type="entry name" value="LRR_dom_sf"/>
</dbReference>